<sequence>MKRPIKQGHMTTHYTFADIIPSKQRKGNLFPLNVYSNPKHIRQNFRSHLHQASTSAISSALEIGGDFNARHTASGYVRDTSKSRNLL</sequence>
<dbReference type="InterPro" id="IPR036691">
    <property type="entry name" value="Endo/exonu/phosph_ase_sf"/>
</dbReference>
<protein>
    <recommendedName>
        <fullName evidence="3">Endonuclease/exonuclease/phosphatase domain-containing protein</fullName>
    </recommendedName>
</protein>
<name>A0A9J6GTC1_HAELO</name>
<reference evidence="1 2" key="1">
    <citation type="journal article" date="2020" name="Cell">
        <title>Large-Scale Comparative Analyses of Tick Genomes Elucidate Their Genetic Diversity and Vector Capacities.</title>
        <authorList>
            <consortium name="Tick Genome and Microbiome Consortium (TIGMIC)"/>
            <person name="Jia N."/>
            <person name="Wang J."/>
            <person name="Shi W."/>
            <person name="Du L."/>
            <person name="Sun Y."/>
            <person name="Zhan W."/>
            <person name="Jiang J.F."/>
            <person name="Wang Q."/>
            <person name="Zhang B."/>
            <person name="Ji P."/>
            <person name="Bell-Sakyi L."/>
            <person name="Cui X.M."/>
            <person name="Yuan T.T."/>
            <person name="Jiang B.G."/>
            <person name="Yang W.F."/>
            <person name="Lam T.T."/>
            <person name="Chang Q.C."/>
            <person name="Ding S.J."/>
            <person name="Wang X.J."/>
            <person name="Zhu J.G."/>
            <person name="Ruan X.D."/>
            <person name="Zhao L."/>
            <person name="Wei J.T."/>
            <person name="Ye R.Z."/>
            <person name="Que T.C."/>
            <person name="Du C.H."/>
            <person name="Zhou Y.H."/>
            <person name="Cheng J.X."/>
            <person name="Dai P.F."/>
            <person name="Guo W.B."/>
            <person name="Han X.H."/>
            <person name="Huang E.J."/>
            <person name="Li L.F."/>
            <person name="Wei W."/>
            <person name="Gao Y.C."/>
            <person name="Liu J.Z."/>
            <person name="Shao H.Z."/>
            <person name="Wang X."/>
            <person name="Wang C.C."/>
            <person name="Yang T.C."/>
            <person name="Huo Q.B."/>
            <person name="Li W."/>
            <person name="Chen H.Y."/>
            <person name="Chen S.E."/>
            <person name="Zhou L.G."/>
            <person name="Ni X.B."/>
            <person name="Tian J.H."/>
            <person name="Sheng Y."/>
            <person name="Liu T."/>
            <person name="Pan Y.S."/>
            <person name="Xia L.Y."/>
            <person name="Li J."/>
            <person name="Zhao F."/>
            <person name="Cao W.C."/>
        </authorList>
    </citation>
    <scope>NUCLEOTIDE SEQUENCE [LARGE SCALE GENOMIC DNA]</scope>
    <source>
        <strain evidence="1">HaeL-2018</strain>
    </source>
</reference>
<evidence type="ECO:0000313" key="2">
    <source>
        <dbReference type="Proteomes" id="UP000821853"/>
    </source>
</evidence>
<evidence type="ECO:0008006" key="3">
    <source>
        <dbReference type="Google" id="ProtNLM"/>
    </source>
</evidence>
<dbReference type="Gene3D" id="3.60.10.10">
    <property type="entry name" value="Endonuclease/exonuclease/phosphatase"/>
    <property type="match status" value="1"/>
</dbReference>
<gene>
    <name evidence="1" type="ORF">HPB48_015072</name>
</gene>
<dbReference type="VEuPathDB" id="VectorBase:HLOH_050234"/>
<proteinExistence type="predicted"/>
<dbReference type="EMBL" id="JABSTR010000008">
    <property type="protein sequence ID" value="KAH9377960.1"/>
    <property type="molecule type" value="Genomic_DNA"/>
</dbReference>
<evidence type="ECO:0000313" key="1">
    <source>
        <dbReference type="EMBL" id="KAH9377960.1"/>
    </source>
</evidence>
<organism evidence="1 2">
    <name type="scientific">Haemaphysalis longicornis</name>
    <name type="common">Bush tick</name>
    <dbReference type="NCBI Taxonomy" id="44386"/>
    <lineage>
        <taxon>Eukaryota</taxon>
        <taxon>Metazoa</taxon>
        <taxon>Ecdysozoa</taxon>
        <taxon>Arthropoda</taxon>
        <taxon>Chelicerata</taxon>
        <taxon>Arachnida</taxon>
        <taxon>Acari</taxon>
        <taxon>Parasitiformes</taxon>
        <taxon>Ixodida</taxon>
        <taxon>Ixodoidea</taxon>
        <taxon>Ixodidae</taxon>
        <taxon>Haemaphysalinae</taxon>
        <taxon>Haemaphysalis</taxon>
    </lineage>
</organism>
<keyword evidence="2" id="KW-1185">Reference proteome</keyword>
<accession>A0A9J6GTC1</accession>
<dbReference type="AlphaFoldDB" id="A0A9J6GTC1"/>
<dbReference type="Proteomes" id="UP000821853">
    <property type="component" value="Unassembled WGS sequence"/>
</dbReference>
<comment type="caution">
    <text evidence="1">The sequence shown here is derived from an EMBL/GenBank/DDBJ whole genome shotgun (WGS) entry which is preliminary data.</text>
</comment>